<gene>
    <name evidence="8" type="ORF">CLV42_10687</name>
</gene>
<sequence>MKSYRHLISTTILLLGSVTAVVAQQPLKISNVSYVDPTIGSVGLILEPTRPAMYLPNSMVRVFPGRKDQLDDKISYFPLTIASHRQESLFGFLPVSGEINDNNWRQSRVSDREETSPYKYSVYLDDTDNVQFSPTARSGYFSIRFADNTPHQLRFSILNEEGELSASGKRVITGKENFSGMSAYFYAELNTDITGTSYRGDNKHLFVATGNKAQRVDVRYGISFVSMEQAKANLQKEIPEWGIAAVTNKAFQAWDKVLGQINVKGGTPAQKRVFYTSLYRAYERMVNINEYGKYYSAYDHQVHTSDKPFYVDNWLWDTYIALEPLQTLLNPAMEADKIRSYVTMYEQSGWMPSFSILWGDNPCMTGNHAAAWMADAWFKGVRDFDIKKAYEGLKKNSLEATLLPWKNGPATSLDSFYNEHGYMPALKPNEKETVKEVHGFERRQAVAVTLENSYDDWCIAQLAKAAGKPEDVALFLKRAANYKNVYRADHGFMWPKDADGNWIEPFDPKFSGGQGGRDYFTENNAYTYNWDVKHDLHGLFDLMGGRAKAEEKLDQLFREGLGRSKYQLWYTFPDATGLVGQFVMGNEPSFHIPYLYNYMGAPWKTQKRIRMLLDTWYTDNLFGIPGDEDGGGMTAFVVFSMMGFCPVTPGIPVYNIGSPVFEEVTIKLSNGKVFTVSAPGSSAKNKYIQQASLNGQPLNTPWFTHQALLKGGVLKLVMGEAPNKQWGNGEQAAPPSSLEYKPE</sequence>
<dbReference type="OrthoDB" id="9804511at2"/>
<dbReference type="Pfam" id="PF17678">
    <property type="entry name" value="Glyco_hydro_92N"/>
    <property type="match status" value="1"/>
</dbReference>
<reference evidence="8 9" key="1">
    <citation type="submission" date="2018-03" db="EMBL/GenBank/DDBJ databases">
        <title>Genomic Encyclopedia of Archaeal and Bacterial Type Strains, Phase II (KMG-II): from individual species to whole genera.</title>
        <authorList>
            <person name="Goeker M."/>
        </authorList>
    </citation>
    <scope>NUCLEOTIDE SEQUENCE [LARGE SCALE GENOMIC DNA]</scope>
    <source>
        <strain evidence="8 9">DSM 18107</strain>
    </source>
</reference>
<dbReference type="GO" id="GO:0030246">
    <property type="term" value="F:carbohydrate binding"/>
    <property type="evidence" value="ECO:0007669"/>
    <property type="project" value="InterPro"/>
</dbReference>
<evidence type="ECO:0000256" key="2">
    <source>
        <dbReference type="ARBA" id="ARBA00011245"/>
    </source>
</evidence>
<feature type="region of interest" description="Disordered" evidence="4">
    <location>
        <begin position="724"/>
        <end position="743"/>
    </location>
</feature>
<dbReference type="GO" id="GO:0005975">
    <property type="term" value="P:carbohydrate metabolic process"/>
    <property type="evidence" value="ECO:0007669"/>
    <property type="project" value="InterPro"/>
</dbReference>
<protein>
    <submittedName>
        <fullName evidence="8">Putative alpha-1,2-mannosidase</fullName>
    </submittedName>
</protein>
<evidence type="ECO:0000259" key="7">
    <source>
        <dbReference type="Pfam" id="PF17678"/>
    </source>
</evidence>
<organism evidence="8 9">
    <name type="scientific">Chitinophaga ginsengisoli</name>
    <dbReference type="NCBI Taxonomy" id="363837"/>
    <lineage>
        <taxon>Bacteria</taxon>
        <taxon>Pseudomonadati</taxon>
        <taxon>Bacteroidota</taxon>
        <taxon>Chitinophagia</taxon>
        <taxon>Chitinophagales</taxon>
        <taxon>Chitinophagaceae</taxon>
        <taxon>Chitinophaga</taxon>
    </lineage>
</organism>
<feature type="chain" id="PRO_5015159661" evidence="5">
    <location>
        <begin position="24"/>
        <end position="743"/>
    </location>
</feature>
<dbReference type="PANTHER" id="PTHR12143">
    <property type="entry name" value="PEPTIDE N-GLYCANASE PNGASE -RELATED"/>
    <property type="match status" value="1"/>
</dbReference>
<keyword evidence="3" id="KW-0106">Calcium</keyword>
<dbReference type="Gene3D" id="1.20.1050.60">
    <property type="entry name" value="alpha-1,2-mannosidase"/>
    <property type="match status" value="1"/>
</dbReference>
<dbReference type="InterPro" id="IPR041371">
    <property type="entry name" value="GH92_N"/>
</dbReference>
<dbReference type="PANTHER" id="PTHR12143:SF43">
    <property type="entry name" value="PUTATIVE-RELATED"/>
    <property type="match status" value="1"/>
</dbReference>
<comment type="cofactor">
    <cofactor evidence="1">
        <name>Ca(2+)</name>
        <dbReference type="ChEBI" id="CHEBI:29108"/>
    </cofactor>
</comment>
<accession>A0A2P8G6Z9</accession>
<dbReference type="FunFam" id="3.30.2080.10:FF:000001">
    <property type="entry name" value="Alpha-1,2-mannosidase subfamily"/>
    <property type="match status" value="1"/>
</dbReference>
<dbReference type="SUPFAM" id="SSF48208">
    <property type="entry name" value="Six-hairpin glycosidases"/>
    <property type="match status" value="1"/>
</dbReference>
<dbReference type="GO" id="GO:0000224">
    <property type="term" value="F:peptide-N4-(N-acetyl-beta-glucosaminyl)asparagine amidase activity"/>
    <property type="evidence" value="ECO:0007669"/>
    <property type="project" value="TreeGrafter"/>
</dbReference>
<dbReference type="InterPro" id="IPR014718">
    <property type="entry name" value="GH-type_carb-bd"/>
</dbReference>
<dbReference type="EMBL" id="PYGK01000006">
    <property type="protein sequence ID" value="PSL29753.1"/>
    <property type="molecule type" value="Genomic_DNA"/>
</dbReference>
<dbReference type="InterPro" id="IPR005887">
    <property type="entry name" value="GH92_a_mannosidase_put"/>
</dbReference>
<dbReference type="GO" id="GO:0006516">
    <property type="term" value="P:glycoprotein catabolic process"/>
    <property type="evidence" value="ECO:0007669"/>
    <property type="project" value="TreeGrafter"/>
</dbReference>
<evidence type="ECO:0000256" key="4">
    <source>
        <dbReference type="SAM" id="MobiDB-lite"/>
    </source>
</evidence>
<proteinExistence type="predicted"/>
<feature type="domain" description="Glycosyl hydrolase family 92 N-terminal" evidence="7">
    <location>
        <begin position="34"/>
        <end position="224"/>
    </location>
</feature>
<dbReference type="RefSeq" id="WP_106602967.1">
    <property type="nucleotide sequence ID" value="NZ_PYGK01000006.1"/>
</dbReference>
<comment type="subunit">
    <text evidence="2">Monomer.</text>
</comment>
<evidence type="ECO:0000313" key="8">
    <source>
        <dbReference type="EMBL" id="PSL29753.1"/>
    </source>
</evidence>
<evidence type="ECO:0000256" key="5">
    <source>
        <dbReference type="SAM" id="SignalP"/>
    </source>
</evidence>
<feature type="signal peptide" evidence="5">
    <location>
        <begin position="1"/>
        <end position="23"/>
    </location>
</feature>
<dbReference type="Gene3D" id="1.20.1610.10">
    <property type="entry name" value="alpha-1,2-mannosidases domains"/>
    <property type="match status" value="1"/>
</dbReference>
<dbReference type="AlphaFoldDB" id="A0A2P8G6Z9"/>
<dbReference type="Pfam" id="PF07971">
    <property type="entry name" value="Glyco_hydro_92"/>
    <property type="match status" value="1"/>
</dbReference>
<dbReference type="Gene3D" id="2.70.98.10">
    <property type="match status" value="1"/>
</dbReference>
<dbReference type="Proteomes" id="UP000240978">
    <property type="component" value="Unassembled WGS sequence"/>
</dbReference>
<dbReference type="GO" id="GO:0005829">
    <property type="term" value="C:cytosol"/>
    <property type="evidence" value="ECO:0007669"/>
    <property type="project" value="TreeGrafter"/>
</dbReference>
<evidence type="ECO:0000259" key="6">
    <source>
        <dbReference type="Pfam" id="PF07971"/>
    </source>
</evidence>
<keyword evidence="9" id="KW-1185">Reference proteome</keyword>
<dbReference type="InterPro" id="IPR012939">
    <property type="entry name" value="Glyco_hydro_92"/>
</dbReference>
<feature type="domain" description="Glycosyl hydrolase family 92" evidence="6">
    <location>
        <begin position="229"/>
        <end position="720"/>
    </location>
</feature>
<evidence type="ECO:0000256" key="1">
    <source>
        <dbReference type="ARBA" id="ARBA00001913"/>
    </source>
</evidence>
<keyword evidence="5" id="KW-0732">Signal</keyword>
<evidence type="ECO:0000313" key="9">
    <source>
        <dbReference type="Proteomes" id="UP000240978"/>
    </source>
</evidence>
<evidence type="ECO:0000256" key="3">
    <source>
        <dbReference type="ARBA" id="ARBA00022837"/>
    </source>
</evidence>
<dbReference type="Gene3D" id="3.30.2080.10">
    <property type="entry name" value="GH92 mannosidase domain"/>
    <property type="match status" value="1"/>
</dbReference>
<dbReference type="InterPro" id="IPR008928">
    <property type="entry name" value="6-hairpin_glycosidase_sf"/>
</dbReference>
<name>A0A2P8G6Z9_9BACT</name>
<comment type="caution">
    <text evidence="8">The sequence shown here is derived from an EMBL/GenBank/DDBJ whole genome shotgun (WGS) entry which is preliminary data.</text>
</comment>
<dbReference type="NCBIfam" id="TIGR01180">
    <property type="entry name" value="aman2_put"/>
    <property type="match status" value="1"/>
</dbReference>
<dbReference type="InterPro" id="IPR050883">
    <property type="entry name" value="PNGase"/>
</dbReference>